<dbReference type="PROSITE" id="PS51710">
    <property type="entry name" value="G_OBG"/>
    <property type="match status" value="1"/>
</dbReference>
<evidence type="ECO:0000256" key="3">
    <source>
        <dbReference type="ARBA" id="ARBA00022490"/>
    </source>
</evidence>
<comment type="cofactor">
    <cofactor evidence="1 9">
        <name>Mg(2+)</name>
        <dbReference type="ChEBI" id="CHEBI:18420"/>
    </cofactor>
</comment>
<dbReference type="HAMAP" id="MF_01454">
    <property type="entry name" value="GTPase_Obg"/>
    <property type="match status" value="1"/>
</dbReference>
<feature type="domain" description="Obg" evidence="13">
    <location>
        <begin position="2"/>
        <end position="196"/>
    </location>
</feature>
<comment type="similarity">
    <text evidence="2 9">Belongs to the TRAFAC class OBG-HflX-like GTPase superfamily. OBG GTPase family.</text>
</comment>
<dbReference type="Gene3D" id="3.30.300.350">
    <property type="entry name" value="GTP-binding protein OBG, C-terminal domain"/>
    <property type="match status" value="1"/>
</dbReference>
<dbReference type="InterPro" id="IPR027417">
    <property type="entry name" value="P-loop_NTPase"/>
</dbReference>
<accession>A0A2I1M3H9</accession>
<feature type="region of interest" description="Disordered" evidence="10">
    <location>
        <begin position="553"/>
        <end position="613"/>
    </location>
</feature>
<dbReference type="PANTHER" id="PTHR11702">
    <property type="entry name" value="DEVELOPMENTALLY REGULATED GTP-BINDING PROTEIN-RELATED"/>
    <property type="match status" value="1"/>
</dbReference>
<evidence type="ECO:0000256" key="9">
    <source>
        <dbReference type="HAMAP-Rule" id="MF_01454"/>
    </source>
</evidence>
<keyword evidence="4 9" id="KW-0479">Metal-binding</keyword>
<dbReference type="PRINTS" id="PR00326">
    <property type="entry name" value="GTP1OBG"/>
</dbReference>
<evidence type="ECO:0000256" key="6">
    <source>
        <dbReference type="ARBA" id="ARBA00022801"/>
    </source>
</evidence>
<dbReference type="SUPFAM" id="SSF102741">
    <property type="entry name" value="Obg GTP-binding protein C-terminal domain"/>
    <property type="match status" value="1"/>
</dbReference>
<dbReference type="InterPro" id="IPR015349">
    <property type="entry name" value="OCT_dom"/>
</dbReference>
<evidence type="ECO:0000259" key="13">
    <source>
        <dbReference type="PROSITE" id="PS51883"/>
    </source>
</evidence>
<keyword evidence="5 9" id="KW-0547">Nucleotide-binding</keyword>
<evidence type="ECO:0000313" key="15">
    <source>
        <dbReference type="Proteomes" id="UP000242263"/>
    </source>
</evidence>
<feature type="binding site" evidence="9">
    <location>
        <begin position="329"/>
        <end position="332"/>
    </location>
    <ligand>
        <name>GTP</name>
        <dbReference type="ChEBI" id="CHEBI:37565"/>
    </ligand>
</feature>
<dbReference type="SUPFAM" id="SSF82051">
    <property type="entry name" value="Obg GTP-binding protein N-terminal domain"/>
    <property type="match status" value="1"/>
</dbReference>
<dbReference type="EC" id="3.6.5.-" evidence="9"/>
<dbReference type="NCBIfam" id="TIGR02729">
    <property type="entry name" value="Obg_CgtA"/>
    <property type="match status" value="1"/>
</dbReference>
<dbReference type="PROSITE" id="PS00905">
    <property type="entry name" value="GTP1_OBG"/>
    <property type="match status" value="1"/>
</dbReference>
<evidence type="ECO:0000256" key="5">
    <source>
        <dbReference type="ARBA" id="ARBA00022741"/>
    </source>
</evidence>
<dbReference type="PANTHER" id="PTHR11702:SF31">
    <property type="entry name" value="MITOCHONDRIAL RIBOSOME-ASSOCIATED GTPASE 2"/>
    <property type="match status" value="1"/>
</dbReference>
<comment type="caution">
    <text evidence="14">The sequence shown here is derived from an EMBL/GenBank/DDBJ whole genome shotgun (WGS) entry which is preliminary data.</text>
</comment>
<sequence>MSDFVDRVTVHVKGGDGGNGAASIRREKYKPLAGPDGGDGGDGGSVIVVADTNATSLLDYRYMPHRTAPSGTMGKGDNKDGSRGEDLILPVPVGTVVFGASSVTGANGTGGAATSGAGGAGAAVAKTNTVISAAKHKNEEILADLSHAGDSFVVAQGGAGGLGNRSLASKNRKAPGFALLGEPGEERDIILELKSIADVALVGYPSAGKSSLVSTLSAARPKIADYPFTTLVPNLGVVNTGDKRFTIADVPGLIPGAAQGKGLGLEFLRHIERTQVIAHVIDCATLEQDRDPVSDYHALENELAQYAEQLGTPLGAIPIAERPRVIILNKADIPDAKELAEFVKPDFEKMGHKVFIISTASHEGLKQLTYALSDLVEKMRARVAERMAAAEEERVVIRPLERKARNSKAVGLGFDFEIEREQDRDGNFWFTVTGSKPERWVRQTNFDNEEAVGYLADRLARLGVEDALRAKGARVGDEVRIGRGENAMAFDWDPTVQAGAEMLDGDPHAQRGHDLRLDEVQGLNRRRTNVERRRRYHEWMDAKTAVRNAMMEERKAGHWADPSRVDDPEGAQDFLKRFDADGGSDGARGEGARFNDGAEGARADGMENVESAE</sequence>
<feature type="binding site" evidence="9">
    <location>
        <begin position="203"/>
        <end position="210"/>
    </location>
    <ligand>
        <name>GTP</name>
        <dbReference type="ChEBI" id="CHEBI:37565"/>
    </ligand>
</feature>
<feature type="binding site" evidence="9">
    <location>
        <position position="210"/>
    </location>
    <ligand>
        <name>Mg(2+)</name>
        <dbReference type="ChEBI" id="CHEBI:18420"/>
    </ligand>
</feature>
<dbReference type="GO" id="GO:0003924">
    <property type="term" value="F:GTPase activity"/>
    <property type="evidence" value="ECO:0007669"/>
    <property type="project" value="UniProtKB-UniRule"/>
</dbReference>
<proteinExistence type="inferred from homology"/>
<evidence type="ECO:0000256" key="8">
    <source>
        <dbReference type="ARBA" id="ARBA00023134"/>
    </source>
</evidence>
<dbReference type="FunFam" id="2.70.210.12:FF:000001">
    <property type="entry name" value="GTPase Obg"/>
    <property type="match status" value="1"/>
</dbReference>
<comment type="subcellular location">
    <subcellularLocation>
        <location evidence="9">Cytoplasm</location>
    </subcellularLocation>
</comment>
<feature type="domain" description="OBG-type G" evidence="11">
    <location>
        <begin position="197"/>
        <end position="377"/>
    </location>
</feature>
<dbReference type="RefSeq" id="WP_080971349.1">
    <property type="nucleotide sequence ID" value="NZ_JASOIJ010000009.1"/>
</dbReference>
<dbReference type="Pfam" id="PF01018">
    <property type="entry name" value="GTP1_OBG"/>
    <property type="match status" value="1"/>
</dbReference>
<dbReference type="GO" id="GO:0000287">
    <property type="term" value="F:magnesium ion binding"/>
    <property type="evidence" value="ECO:0007669"/>
    <property type="project" value="InterPro"/>
</dbReference>
<dbReference type="EMBL" id="PKGU01000004">
    <property type="protein sequence ID" value="PKZ14677.1"/>
    <property type="molecule type" value="Genomic_DNA"/>
</dbReference>
<dbReference type="InterPro" id="IPR036346">
    <property type="entry name" value="GTP-bd_prot_GTP1/OBG_C_sf"/>
</dbReference>
<keyword evidence="6 9" id="KW-0378">Hydrolase</keyword>
<dbReference type="Gene3D" id="3.40.50.300">
    <property type="entry name" value="P-loop containing nucleotide triphosphate hydrolases"/>
    <property type="match status" value="1"/>
</dbReference>
<feature type="binding site" evidence="9">
    <location>
        <begin position="249"/>
        <end position="252"/>
    </location>
    <ligand>
        <name>GTP</name>
        <dbReference type="ChEBI" id="CHEBI:37565"/>
    </ligand>
</feature>
<dbReference type="AlphaFoldDB" id="A0A2I1M3H9"/>
<dbReference type="InterPro" id="IPR036726">
    <property type="entry name" value="GTP1_OBG_dom_sf"/>
</dbReference>
<evidence type="ECO:0000259" key="11">
    <source>
        <dbReference type="PROSITE" id="PS51710"/>
    </source>
</evidence>
<name>A0A2I1M3H9_9BIFI</name>
<dbReference type="InterPro" id="IPR006074">
    <property type="entry name" value="GTP1-OBG_CS"/>
</dbReference>
<feature type="compositionally biased region" description="Basic and acidic residues" evidence="10">
    <location>
        <begin position="553"/>
        <end position="567"/>
    </location>
</feature>
<feature type="domain" description="OCT" evidence="12">
    <location>
        <begin position="408"/>
        <end position="494"/>
    </location>
</feature>
<dbReference type="Pfam" id="PF01926">
    <property type="entry name" value="MMR_HSR1"/>
    <property type="match status" value="1"/>
</dbReference>
<evidence type="ECO:0000256" key="10">
    <source>
        <dbReference type="SAM" id="MobiDB-lite"/>
    </source>
</evidence>
<feature type="binding site" evidence="9">
    <location>
        <begin position="228"/>
        <end position="232"/>
    </location>
    <ligand>
        <name>GTP</name>
        <dbReference type="ChEBI" id="CHEBI:37565"/>
    </ligand>
</feature>
<dbReference type="NCBIfam" id="TIGR03595">
    <property type="entry name" value="Obg_CgtA_exten"/>
    <property type="match status" value="1"/>
</dbReference>
<evidence type="ECO:0000256" key="4">
    <source>
        <dbReference type="ARBA" id="ARBA00022723"/>
    </source>
</evidence>
<dbReference type="InterPro" id="IPR014100">
    <property type="entry name" value="GTP-bd_Obg/CgtA"/>
</dbReference>
<feature type="binding site" evidence="9">
    <location>
        <position position="230"/>
    </location>
    <ligand>
        <name>Mg(2+)</name>
        <dbReference type="ChEBI" id="CHEBI:18420"/>
    </ligand>
</feature>
<dbReference type="InterPro" id="IPR045086">
    <property type="entry name" value="OBG_GTPase"/>
</dbReference>
<keyword evidence="7 9" id="KW-0460">Magnesium</keyword>
<keyword evidence="3 9" id="KW-0963">Cytoplasm</keyword>
<dbReference type="CDD" id="cd01898">
    <property type="entry name" value="Obg"/>
    <property type="match status" value="1"/>
</dbReference>
<reference evidence="14 15" key="1">
    <citation type="submission" date="2017-12" db="EMBL/GenBank/DDBJ databases">
        <title>Phylogenetic diversity of female urinary microbiome.</title>
        <authorList>
            <person name="Thomas-White K."/>
            <person name="Wolfe A.J."/>
        </authorList>
    </citation>
    <scope>NUCLEOTIDE SEQUENCE [LARGE SCALE GENOMIC DNA]</scope>
    <source>
        <strain evidence="14 15">UMB0064</strain>
    </source>
</reference>
<dbReference type="GO" id="GO:0005737">
    <property type="term" value="C:cytoplasm"/>
    <property type="evidence" value="ECO:0007669"/>
    <property type="project" value="UniProtKB-SubCell"/>
</dbReference>
<protein>
    <recommendedName>
        <fullName evidence="9">GTPase Obg</fullName>
        <ecNumber evidence="9">3.6.5.-</ecNumber>
    </recommendedName>
    <alternativeName>
        <fullName evidence="9">GTP-binding protein Obg</fullName>
    </alternativeName>
</protein>
<dbReference type="InterPro" id="IPR006073">
    <property type="entry name" value="GTP-bd"/>
</dbReference>
<keyword evidence="8 9" id="KW-0342">GTP-binding</keyword>
<dbReference type="PROSITE" id="PS51881">
    <property type="entry name" value="OCT"/>
    <property type="match status" value="1"/>
</dbReference>
<organism evidence="14 15">
    <name type="scientific">Alloscardovia omnicolens</name>
    <dbReference type="NCBI Taxonomy" id="419015"/>
    <lineage>
        <taxon>Bacteria</taxon>
        <taxon>Bacillati</taxon>
        <taxon>Actinomycetota</taxon>
        <taxon>Actinomycetes</taxon>
        <taxon>Bifidobacteriales</taxon>
        <taxon>Bifidobacteriaceae</taxon>
        <taxon>Alloscardovia</taxon>
    </lineage>
</organism>
<dbReference type="Proteomes" id="UP000242263">
    <property type="component" value="Unassembled WGS sequence"/>
</dbReference>
<dbReference type="InterPro" id="IPR031167">
    <property type="entry name" value="G_OBG"/>
</dbReference>
<dbReference type="PROSITE" id="PS51883">
    <property type="entry name" value="OBG"/>
    <property type="match status" value="1"/>
</dbReference>
<evidence type="ECO:0000256" key="1">
    <source>
        <dbReference type="ARBA" id="ARBA00001946"/>
    </source>
</evidence>
<dbReference type="Gene3D" id="2.70.210.12">
    <property type="entry name" value="GTP1/OBG domain"/>
    <property type="match status" value="1"/>
</dbReference>
<dbReference type="Pfam" id="PF09269">
    <property type="entry name" value="DUF1967"/>
    <property type="match status" value="1"/>
</dbReference>
<dbReference type="SUPFAM" id="SSF52540">
    <property type="entry name" value="P-loop containing nucleoside triphosphate hydrolases"/>
    <property type="match status" value="1"/>
</dbReference>
<dbReference type="GO" id="GO:0005525">
    <property type="term" value="F:GTP binding"/>
    <property type="evidence" value="ECO:0007669"/>
    <property type="project" value="UniProtKB-UniRule"/>
</dbReference>
<dbReference type="NCBIfam" id="NF008954">
    <property type="entry name" value="PRK12296.1"/>
    <property type="match status" value="1"/>
</dbReference>
<comment type="function">
    <text evidence="9">An essential GTPase which binds GTP, GDP and possibly (p)ppGpp with moderate affinity, with high nucleotide exchange rates and a fairly low GTP hydrolysis rate. Plays a role in control of the cell cycle, stress response, ribosome biogenesis and in those bacteria that undergo differentiation, in morphogenesis control.</text>
</comment>
<feature type="binding site" evidence="9">
    <location>
        <begin position="358"/>
        <end position="360"/>
    </location>
    <ligand>
        <name>GTP</name>
        <dbReference type="ChEBI" id="CHEBI:37565"/>
    </ligand>
</feature>
<comment type="subunit">
    <text evidence="9">Monomer.</text>
</comment>
<dbReference type="GO" id="GO:0042254">
    <property type="term" value="P:ribosome biogenesis"/>
    <property type="evidence" value="ECO:0007669"/>
    <property type="project" value="UniProtKB-UniRule"/>
</dbReference>
<evidence type="ECO:0000256" key="7">
    <source>
        <dbReference type="ARBA" id="ARBA00022842"/>
    </source>
</evidence>
<evidence type="ECO:0000259" key="12">
    <source>
        <dbReference type="PROSITE" id="PS51881"/>
    </source>
</evidence>
<evidence type="ECO:0000256" key="2">
    <source>
        <dbReference type="ARBA" id="ARBA00007699"/>
    </source>
</evidence>
<dbReference type="InterPro" id="IPR006169">
    <property type="entry name" value="GTP1_OBG_dom"/>
</dbReference>
<evidence type="ECO:0000313" key="14">
    <source>
        <dbReference type="EMBL" id="PKZ14677.1"/>
    </source>
</evidence>
<gene>
    <name evidence="14" type="primary">obgE</name>
    <name evidence="14" type="synonym">cgtA</name>
    <name evidence="9 14" type="synonym">obg</name>
    <name evidence="14" type="synonym">yhbZ</name>
    <name evidence="14" type="ORF">CYJ32_07025</name>
</gene>